<organism evidence="1 2">
    <name type="scientific">Blautia acetigignens</name>
    <dbReference type="NCBI Taxonomy" id="2981783"/>
    <lineage>
        <taxon>Bacteria</taxon>
        <taxon>Bacillati</taxon>
        <taxon>Bacillota</taxon>
        <taxon>Clostridia</taxon>
        <taxon>Lachnospirales</taxon>
        <taxon>Lachnospiraceae</taxon>
        <taxon>Blautia</taxon>
    </lineage>
</organism>
<gene>
    <name evidence="1" type="ORF">AAAX94_16500</name>
</gene>
<sequence>MDFLYELTWRKERGFISASDYYLRQALNVWKSNTQPEEMEANEKWYFVGIFLLKQYREKMDWSNWKSVYDIMNTKSLNDKIKEELFVEKIYAELFKMNLSKVLVDLHSIELTSYSYANQLKLISLMAETGISIQALTGIDDLCKHIESKLEETMISSNDVIYLKSLMACVWHLKGFLLQAIKGIEDKVIDQVKQCYQKKDELEDYFSFQEEKNYCIHALFRWHEKKTPKYLFALNRELETIVSSSNDWSEVYGFYKILEETGLPMRLGHVGLIGDFEESLLEVSSLWNNQIFWLWLVRSGNSKHVERCLTRSRLISWDRETKNQFFEYIYHAVWDNLDNICCFSDSWKYGNIFTAIITTCSEAVARMASVADMGQQKRIIKLMTVLIDRDAIREFRKMDGFIYTVMHSVSNESKAIMMNTLLECSTKEREHFENDFQTDPFDVFDYNEQSRGFFEKSKVDLYLINDLFEMTQKTDIERRNACARLGQLSAFGVLTEGQNQKFGKILWNHINPNNGLPDMEHYYYFVFLDWPVPEGIDVNLKIQKTLVEIENKQNIREEFDIHSYMPSNYMNQIIGYNTHKRKCWQTNYLELIFKLLFKNWKYIQKQSKGIYYDIEQKNFIRRGNQLIRVFESFSIEDIRNLLVQTKKNLKLCLDEMKKSGIATYEADLLILEDSDTQAFAENLVEGLYSSNREISISASRAIERYITRINDKYKWYLFEELLKVIRSRKEPGLQSFIISAYNVFYRNTEQIPGKIVQMVEKTLMVIADQTDYRGKEIEEEELKKKLEIRSGCAGLAYQLYCYENSYVRNDIHSDATRLWKEICVGEKSSDEFSEVKNEWGYEKS</sequence>
<protein>
    <submittedName>
        <fullName evidence="1">Uncharacterized protein</fullName>
    </submittedName>
</protein>
<comment type="caution">
    <text evidence="1">The sequence shown here is derived from an EMBL/GenBank/DDBJ whole genome shotgun (WGS) entry which is preliminary data.</text>
</comment>
<dbReference type="RefSeq" id="WP_349084632.1">
    <property type="nucleotide sequence ID" value="NZ_JBBNFW010000197.1"/>
</dbReference>
<reference evidence="1 2" key="1">
    <citation type="submission" date="2024-04" db="EMBL/GenBank/DDBJ databases">
        <title>Human intestinal bacterial collection.</title>
        <authorList>
            <person name="Pauvert C."/>
            <person name="Hitch T.C.A."/>
            <person name="Clavel T."/>
        </authorList>
    </citation>
    <scope>NUCLEOTIDE SEQUENCE [LARGE SCALE GENOMIC DNA]</scope>
    <source>
        <strain evidence="1 2">CLA-AA-H161</strain>
    </source>
</reference>
<accession>A0ABV1CQP7</accession>
<dbReference type="EMBL" id="JBBNFW010000197">
    <property type="protein sequence ID" value="MEQ2414608.1"/>
    <property type="molecule type" value="Genomic_DNA"/>
</dbReference>
<evidence type="ECO:0000313" key="1">
    <source>
        <dbReference type="EMBL" id="MEQ2414608.1"/>
    </source>
</evidence>
<dbReference type="Proteomes" id="UP001470752">
    <property type="component" value="Unassembled WGS sequence"/>
</dbReference>
<keyword evidence="2" id="KW-1185">Reference proteome</keyword>
<proteinExistence type="predicted"/>
<name>A0ABV1CQP7_9FIRM</name>
<evidence type="ECO:0000313" key="2">
    <source>
        <dbReference type="Proteomes" id="UP001470752"/>
    </source>
</evidence>